<dbReference type="InterPro" id="IPR022572">
    <property type="entry name" value="DNA_rep/recomb_RecO_N"/>
</dbReference>
<keyword evidence="5 7" id="KW-0234">DNA repair</keyword>
<evidence type="ECO:0000256" key="6">
    <source>
        <dbReference type="ARBA" id="ARBA00033409"/>
    </source>
</evidence>
<dbReference type="InterPro" id="IPR012340">
    <property type="entry name" value="NA-bd_OB-fold"/>
</dbReference>
<organism evidence="9 10">
    <name type="scientific">Telmatocola sphagniphila</name>
    <dbReference type="NCBI Taxonomy" id="1123043"/>
    <lineage>
        <taxon>Bacteria</taxon>
        <taxon>Pseudomonadati</taxon>
        <taxon>Planctomycetota</taxon>
        <taxon>Planctomycetia</taxon>
        <taxon>Gemmatales</taxon>
        <taxon>Gemmataceae</taxon>
    </lineage>
</organism>
<dbReference type="SUPFAM" id="SSF50249">
    <property type="entry name" value="Nucleic acid-binding proteins"/>
    <property type="match status" value="1"/>
</dbReference>
<evidence type="ECO:0000256" key="4">
    <source>
        <dbReference type="ARBA" id="ARBA00023172"/>
    </source>
</evidence>
<comment type="similarity">
    <text evidence="1 7">Belongs to the RecO family.</text>
</comment>
<evidence type="ECO:0000256" key="5">
    <source>
        <dbReference type="ARBA" id="ARBA00023204"/>
    </source>
</evidence>
<gene>
    <name evidence="7 9" type="primary">recO</name>
    <name evidence="9" type="ORF">KIH39_02230</name>
</gene>
<dbReference type="PANTHER" id="PTHR33991">
    <property type="entry name" value="DNA REPAIR PROTEIN RECO"/>
    <property type="match status" value="1"/>
</dbReference>
<evidence type="ECO:0000313" key="9">
    <source>
        <dbReference type="EMBL" id="QVL32759.1"/>
    </source>
</evidence>
<dbReference type="GO" id="GO:0043590">
    <property type="term" value="C:bacterial nucleoid"/>
    <property type="evidence" value="ECO:0007669"/>
    <property type="project" value="TreeGrafter"/>
</dbReference>
<dbReference type="GO" id="GO:0006302">
    <property type="term" value="P:double-strand break repair"/>
    <property type="evidence" value="ECO:0007669"/>
    <property type="project" value="TreeGrafter"/>
</dbReference>
<dbReference type="GO" id="GO:0006310">
    <property type="term" value="P:DNA recombination"/>
    <property type="evidence" value="ECO:0007669"/>
    <property type="project" value="UniProtKB-UniRule"/>
</dbReference>
<comment type="function">
    <text evidence="7">Involved in DNA repair and RecF pathway recombination.</text>
</comment>
<evidence type="ECO:0000256" key="7">
    <source>
        <dbReference type="HAMAP-Rule" id="MF_00201"/>
    </source>
</evidence>
<dbReference type="Gene3D" id="2.40.50.140">
    <property type="entry name" value="Nucleic acid-binding proteins"/>
    <property type="match status" value="1"/>
</dbReference>
<dbReference type="EMBL" id="CP074694">
    <property type="protein sequence ID" value="QVL32759.1"/>
    <property type="molecule type" value="Genomic_DNA"/>
</dbReference>
<proteinExistence type="inferred from homology"/>
<dbReference type="PANTHER" id="PTHR33991:SF1">
    <property type="entry name" value="DNA REPAIR PROTEIN RECO"/>
    <property type="match status" value="1"/>
</dbReference>
<dbReference type="KEGG" id="tsph:KIH39_02230"/>
<reference evidence="9" key="1">
    <citation type="submission" date="2021-05" db="EMBL/GenBank/DDBJ databases">
        <title>Complete genome sequence of the cellulolytic planctomycete Telmatocola sphagniphila SP2T and characterization of the first cellulase from planctomycetes.</title>
        <authorList>
            <person name="Rakitin A.L."/>
            <person name="Beletsky A.V."/>
            <person name="Naumoff D.G."/>
            <person name="Kulichevskaya I.S."/>
            <person name="Mardanov A.V."/>
            <person name="Ravin N.V."/>
            <person name="Dedysh S.N."/>
        </authorList>
    </citation>
    <scope>NUCLEOTIDE SEQUENCE</scope>
    <source>
        <strain evidence="9">SP2T</strain>
    </source>
</reference>
<dbReference type="NCBIfam" id="TIGR00613">
    <property type="entry name" value="reco"/>
    <property type="match status" value="1"/>
</dbReference>
<keyword evidence="3 7" id="KW-0227">DNA damage</keyword>
<dbReference type="AlphaFoldDB" id="A0A8E6B795"/>
<dbReference type="InterPro" id="IPR042242">
    <property type="entry name" value="RecO_C"/>
</dbReference>
<name>A0A8E6B795_9BACT</name>
<evidence type="ECO:0000313" key="10">
    <source>
        <dbReference type="Proteomes" id="UP000676194"/>
    </source>
</evidence>
<evidence type="ECO:0000256" key="1">
    <source>
        <dbReference type="ARBA" id="ARBA00007452"/>
    </source>
</evidence>
<accession>A0A8E6B795</accession>
<sequence>MAYERASGLIVRTYDWSETSRIIVVWTRELGKVRLLAKGGRRLKSNFEVALDLLTVCSIVWLRKPSAGLEILTEARAEERFPALRKDLKALNAGYYIAELLGDGTQDYDPHPGLYDAGLTALRSLNDHSDDSLGTVSWFEWSWLRESGHLPVTASCVHCSRMLEDWRASETTGFSTSGGGIVCENCRNSYRDYRVLEPTCLSFLTNLDVYVAANWSALNPSARRQVRQVLSDCVVYHLGRMPRLLNYLS</sequence>
<evidence type="ECO:0000256" key="3">
    <source>
        <dbReference type="ARBA" id="ARBA00022763"/>
    </source>
</evidence>
<dbReference type="Gene3D" id="1.20.1440.120">
    <property type="entry name" value="Recombination protein O, C-terminal domain"/>
    <property type="match status" value="1"/>
</dbReference>
<dbReference type="InterPro" id="IPR003717">
    <property type="entry name" value="RecO"/>
</dbReference>
<evidence type="ECO:0000256" key="2">
    <source>
        <dbReference type="ARBA" id="ARBA00021310"/>
    </source>
</evidence>
<protein>
    <recommendedName>
        <fullName evidence="2 7">DNA repair protein RecO</fullName>
    </recommendedName>
    <alternativeName>
        <fullName evidence="6 7">Recombination protein O</fullName>
    </alternativeName>
</protein>
<keyword evidence="10" id="KW-1185">Reference proteome</keyword>
<feature type="domain" description="DNA replication/recombination mediator RecO N-terminal" evidence="8">
    <location>
        <begin position="1"/>
        <end position="77"/>
    </location>
</feature>
<dbReference type="Proteomes" id="UP000676194">
    <property type="component" value="Chromosome"/>
</dbReference>
<dbReference type="RefSeq" id="WP_213497649.1">
    <property type="nucleotide sequence ID" value="NZ_CP074694.1"/>
</dbReference>
<dbReference type="Pfam" id="PF11967">
    <property type="entry name" value="RecO_N"/>
    <property type="match status" value="1"/>
</dbReference>
<dbReference type="InterPro" id="IPR037278">
    <property type="entry name" value="ARFGAP/RecO"/>
</dbReference>
<dbReference type="Pfam" id="PF02565">
    <property type="entry name" value="RecO_C"/>
    <property type="match status" value="1"/>
</dbReference>
<dbReference type="HAMAP" id="MF_00201">
    <property type="entry name" value="RecO"/>
    <property type="match status" value="1"/>
</dbReference>
<dbReference type="SUPFAM" id="SSF57863">
    <property type="entry name" value="ArfGap/RecO-like zinc finger"/>
    <property type="match status" value="1"/>
</dbReference>
<keyword evidence="4 7" id="KW-0233">DNA recombination</keyword>
<evidence type="ECO:0000259" key="8">
    <source>
        <dbReference type="Pfam" id="PF11967"/>
    </source>
</evidence>